<gene>
    <name evidence="1" type="ORF">BBD32_12570</name>
</gene>
<dbReference type="EMBL" id="CP016374">
    <property type="protein sequence ID" value="AQX03591.1"/>
    <property type="molecule type" value="Genomic_DNA"/>
</dbReference>
<evidence type="ECO:0008006" key="3">
    <source>
        <dbReference type="Google" id="ProtNLM"/>
    </source>
</evidence>
<evidence type="ECO:0000313" key="1">
    <source>
        <dbReference type="EMBL" id="AQX03591.1"/>
    </source>
</evidence>
<dbReference type="InterPro" id="IPR011048">
    <property type="entry name" value="Haem_d1_sf"/>
</dbReference>
<dbReference type="InterPro" id="IPR051200">
    <property type="entry name" value="Host-pathogen_enzymatic-act"/>
</dbReference>
<organism evidence="1 2">
    <name type="scientific">Elizabethkingia anophelis</name>
    <dbReference type="NCBI Taxonomy" id="1117645"/>
    <lineage>
        <taxon>Bacteria</taxon>
        <taxon>Pseudomonadati</taxon>
        <taxon>Bacteroidota</taxon>
        <taxon>Flavobacteriia</taxon>
        <taxon>Flavobacteriales</taxon>
        <taxon>Weeksellaceae</taxon>
        <taxon>Elizabethkingia</taxon>
    </lineage>
</organism>
<dbReference type="PANTHER" id="PTHR47197">
    <property type="entry name" value="PROTEIN NIRF"/>
    <property type="match status" value="1"/>
</dbReference>
<dbReference type="Gene3D" id="2.130.10.10">
    <property type="entry name" value="YVTN repeat-like/Quinoprotein amine dehydrogenase"/>
    <property type="match status" value="2"/>
</dbReference>
<evidence type="ECO:0000313" key="2">
    <source>
        <dbReference type="Proteomes" id="UP000190848"/>
    </source>
</evidence>
<dbReference type="PANTHER" id="PTHR47197:SF3">
    <property type="entry name" value="DIHYDRO-HEME D1 DEHYDROGENASE"/>
    <property type="match status" value="1"/>
</dbReference>
<proteinExistence type="predicted"/>
<dbReference type="InterPro" id="IPR015943">
    <property type="entry name" value="WD40/YVTN_repeat-like_dom_sf"/>
</dbReference>
<protein>
    <recommendedName>
        <fullName evidence="3">YncE family protein</fullName>
    </recommendedName>
</protein>
<dbReference type="AlphaFoldDB" id="A0AAU8V081"/>
<sequence length="336" mass="37384">MLKPKSIIIFFGLTIPYSCNHDSVASKERNTEEKVIVANRNSGSISFVDVSTNEITKTLSIPNSEPMYVVYVSQRDRIYVGDRLNKKVHVINPSNYDIEKSISVGEGVFHMWADGQGKEIWVVNDIDYTISVLDLNSNTVSKTITIDKRPHDVFLTQDGSTAFVSVFTENMTSDKVYKYSTNTYLKTGEVSVGKEPHLFHLSNNSLYVPCQSGRVYAFNSNTLNPIFEKIYQGAHGIFSSINQNTIFVSNITNNQLYSINSITGESVGTPISSSRNTPHNIVLNKEGNKMFITHSGATSNSISIYNISSSGHISPSASINVENNPFGLTYYKREIK</sequence>
<name>A0AAU8V081_9FLAO</name>
<accession>A0AAU8V081</accession>
<dbReference type="SUPFAM" id="SSF51004">
    <property type="entry name" value="C-terminal (heme d1) domain of cytochrome cd1-nitrite reductase"/>
    <property type="match status" value="1"/>
</dbReference>
<dbReference type="Proteomes" id="UP000190848">
    <property type="component" value="Chromosome"/>
</dbReference>
<reference evidence="1 2" key="1">
    <citation type="submission" date="2016-07" db="EMBL/GenBank/DDBJ databases">
        <title>Revisiting the taxonomy of the Elizabethkingia Genus using Whole-Genome Sequencing, Optical Mapping, and MALDI-TOF, along with proposal of three novel Elizabethkingia species: Elizabethkingia bruuniana sp. nov., Elizabethkingia ursingii sp. nov., and Elizabethkingia occulta sp. nov.</title>
        <authorList>
            <person name="Nicholson A.C."/>
        </authorList>
    </citation>
    <scope>NUCLEOTIDE SEQUENCE [LARGE SCALE GENOMIC DNA]</scope>
    <source>
        <strain evidence="1 2">F3201</strain>
    </source>
</reference>